<proteinExistence type="predicted"/>
<dbReference type="EMBL" id="CP127247">
    <property type="protein sequence ID" value="WIY25273.1"/>
    <property type="molecule type" value="Genomic_DNA"/>
</dbReference>
<protein>
    <submittedName>
        <fullName evidence="1">Uncharacterized protein</fullName>
    </submittedName>
</protein>
<organism evidence="1 2">
    <name type="scientific">Parasedimentitalea psychrophila</name>
    <dbReference type="NCBI Taxonomy" id="2997337"/>
    <lineage>
        <taxon>Bacteria</taxon>
        <taxon>Pseudomonadati</taxon>
        <taxon>Pseudomonadota</taxon>
        <taxon>Alphaproteobacteria</taxon>
        <taxon>Rhodobacterales</taxon>
        <taxon>Paracoccaceae</taxon>
        <taxon>Parasedimentitalea</taxon>
    </lineage>
</organism>
<dbReference type="AlphaFoldDB" id="A0A9Y2KYZ9"/>
<reference evidence="1 2" key="1">
    <citation type="submission" date="2023-06" db="EMBL/GenBank/DDBJ databases">
        <title>Parasedimentitalea psychrophila sp. nov., a psychrophilic bacterium isolated from deep-sea sediment.</title>
        <authorList>
            <person name="Li A."/>
        </authorList>
    </citation>
    <scope>NUCLEOTIDE SEQUENCE [LARGE SCALE GENOMIC DNA]</scope>
    <source>
        <strain evidence="1 2">QS115</strain>
    </source>
</reference>
<dbReference type="Proteomes" id="UP001238334">
    <property type="component" value="Chromosome"/>
</dbReference>
<keyword evidence="2" id="KW-1185">Reference proteome</keyword>
<accession>A0A9Y2KYZ9</accession>
<dbReference type="KEGG" id="ppso:QPJ95_22815"/>
<dbReference type="RefSeq" id="WP_270919612.1">
    <property type="nucleotide sequence ID" value="NZ_CP127247.1"/>
</dbReference>
<evidence type="ECO:0000313" key="2">
    <source>
        <dbReference type="Proteomes" id="UP001238334"/>
    </source>
</evidence>
<sequence>MKTTELLQTAKRLEGKLAGANYAARRSLQPEFNLVLSRLRARGVPVPSHLLKLDRALGEEAIEAYFDNFPV</sequence>
<name>A0A9Y2KYZ9_9RHOB</name>
<gene>
    <name evidence="1" type="ORF">QPJ95_22815</name>
</gene>
<evidence type="ECO:0000313" key="1">
    <source>
        <dbReference type="EMBL" id="WIY25273.1"/>
    </source>
</evidence>